<keyword evidence="6 9" id="KW-0326">Glycosidase</keyword>
<comment type="function">
    <text evidence="7">Catalyzes the first committed step in the biosynthesis of complex N-glycans. It controls conversion of high mannose to complex N-glycans; the final hydrolytic step in the N-glycan maturation pathway.</text>
</comment>
<evidence type="ECO:0000256" key="3">
    <source>
        <dbReference type="ARBA" id="ARBA00022801"/>
    </source>
</evidence>
<dbReference type="SUPFAM" id="SSF74650">
    <property type="entry name" value="Galactose mutarotase-like"/>
    <property type="match status" value="1"/>
</dbReference>
<dbReference type="CDD" id="cd10809">
    <property type="entry name" value="GH38N_AMII_GMII_SfManIII_like"/>
    <property type="match status" value="1"/>
</dbReference>
<evidence type="ECO:0000256" key="7">
    <source>
        <dbReference type="ARBA" id="ARBA00059516"/>
    </source>
</evidence>
<organism evidence="11 12">
    <name type="scientific">Eptatretus burgeri</name>
    <name type="common">Inshore hagfish</name>
    <dbReference type="NCBI Taxonomy" id="7764"/>
    <lineage>
        <taxon>Eukaryota</taxon>
        <taxon>Metazoa</taxon>
        <taxon>Chordata</taxon>
        <taxon>Craniata</taxon>
        <taxon>Vertebrata</taxon>
        <taxon>Cyclostomata</taxon>
        <taxon>Myxini</taxon>
        <taxon>Myxiniformes</taxon>
        <taxon>Myxinidae</taxon>
        <taxon>Eptatretinae</taxon>
        <taxon>Eptatretus</taxon>
    </lineage>
</organism>
<dbReference type="Gene3D" id="1.20.1270.50">
    <property type="entry name" value="Glycoside hydrolase family 38, central domain"/>
    <property type="match status" value="1"/>
</dbReference>
<reference evidence="11" key="1">
    <citation type="submission" date="2025-08" db="UniProtKB">
        <authorList>
            <consortium name="Ensembl"/>
        </authorList>
    </citation>
    <scope>IDENTIFICATION</scope>
</reference>
<keyword evidence="3 9" id="KW-0378">Hydrolase</keyword>
<dbReference type="GO" id="GO:0046872">
    <property type="term" value="F:metal ion binding"/>
    <property type="evidence" value="ECO:0007669"/>
    <property type="project" value="UniProtKB-KW"/>
</dbReference>
<dbReference type="GeneTree" id="ENSGT01030000234638"/>
<dbReference type="InterPro" id="IPR015341">
    <property type="entry name" value="Glyco_hydro_38_cen"/>
</dbReference>
<dbReference type="InterPro" id="IPR013780">
    <property type="entry name" value="Glyco_hydro_b"/>
</dbReference>
<dbReference type="PANTHER" id="PTHR11607">
    <property type="entry name" value="ALPHA-MANNOSIDASE"/>
    <property type="match status" value="1"/>
</dbReference>
<keyword evidence="2 9" id="KW-0479">Metal-binding</keyword>
<dbReference type="Ensembl" id="ENSEBUT00000000996.1">
    <property type="protein sequence ID" value="ENSEBUP00000000690.1"/>
    <property type="gene ID" value="ENSEBUG00000000628.1"/>
</dbReference>
<dbReference type="EC" id="3.2.1.-" evidence="9"/>
<dbReference type="Gene3D" id="3.20.110.10">
    <property type="entry name" value="Glycoside hydrolase 38, N terminal domain"/>
    <property type="match status" value="1"/>
</dbReference>
<dbReference type="GO" id="GO:0000139">
    <property type="term" value="C:Golgi membrane"/>
    <property type="evidence" value="ECO:0007669"/>
    <property type="project" value="TreeGrafter"/>
</dbReference>
<dbReference type="GO" id="GO:0006013">
    <property type="term" value="P:mannose metabolic process"/>
    <property type="evidence" value="ECO:0007669"/>
    <property type="project" value="InterPro"/>
</dbReference>
<dbReference type="Gene3D" id="2.70.98.30">
    <property type="entry name" value="Golgi alpha-mannosidase II, domain 4"/>
    <property type="match status" value="1"/>
</dbReference>
<dbReference type="Pfam" id="PF09261">
    <property type="entry name" value="Alpha-mann_mid"/>
    <property type="match status" value="1"/>
</dbReference>
<dbReference type="PANTHER" id="PTHR11607:SF3">
    <property type="entry name" value="LYSOSOMAL ALPHA-MANNOSIDASE"/>
    <property type="match status" value="1"/>
</dbReference>
<dbReference type="AlphaFoldDB" id="A0A8C4NBV9"/>
<dbReference type="GO" id="GO:0004572">
    <property type="term" value="F:mannosyl-oligosaccharide 1,3-1,6-alpha-mannosidase activity"/>
    <property type="evidence" value="ECO:0007669"/>
    <property type="project" value="UniProtKB-EC"/>
</dbReference>
<dbReference type="Pfam" id="PF07748">
    <property type="entry name" value="Glyco_hydro_38C"/>
    <property type="match status" value="1"/>
</dbReference>
<keyword evidence="12" id="KW-1185">Reference proteome</keyword>
<evidence type="ECO:0000256" key="5">
    <source>
        <dbReference type="ARBA" id="ARBA00023157"/>
    </source>
</evidence>
<dbReference type="FunFam" id="3.20.110.10:FF:000003">
    <property type="entry name" value="Alpha-mannosidase"/>
    <property type="match status" value="1"/>
</dbReference>
<feature type="domain" description="Glycoside hydrolase family 38 central" evidence="10">
    <location>
        <begin position="590"/>
        <end position="676"/>
    </location>
</feature>
<evidence type="ECO:0000256" key="2">
    <source>
        <dbReference type="ARBA" id="ARBA00022723"/>
    </source>
</evidence>
<reference evidence="11" key="2">
    <citation type="submission" date="2025-09" db="UniProtKB">
        <authorList>
            <consortium name="Ensembl"/>
        </authorList>
    </citation>
    <scope>IDENTIFICATION</scope>
</reference>
<accession>A0A8C4NBV9</accession>
<dbReference type="InterPro" id="IPR000602">
    <property type="entry name" value="Glyco_hydro_38_N"/>
</dbReference>
<evidence type="ECO:0000256" key="1">
    <source>
        <dbReference type="ARBA" id="ARBA00009792"/>
    </source>
</evidence>
<dbReference type="OMA" id="CPWGQHP"/>
<dbReference type="InterPro" id="IPR011013">
    <property type="entry name" value="Gal_mutarotase_sf_dom"/>
</dbReference>
<dbReference type="GO" id="GO:0030246">
    <property type="term" value="F:carbohydrate binding"/>
    <property type="evidence" value="ECO:0007669"/>
    <property type="project" value="InterPro"/>
</dbReference>
<dbReference type="InterPro" id="IPR011682">
    <property type="entry name" value="Glyco_hydro_38_C"/>
</dbReference>
<sequence length="1134" mass="128666">MSLAGDFSPAGDLSPAGNLSLAASTRPTTLHGTAGLTGLQAPNSELQTPDCRLNSELPTQLNSDLNPTQLVSRHFSPAFYRVRGWCLVFYLRPFTPAGSAPFVILIRSLCLCVGFLHAFICSVCLYPCQGQLSELQEKLSQLEHLLEENHQMMNRLRDSVRVLSGQESQVNQLATVTALKGPWPWRQENGSWMLHLDFRTLEAGPILAEADCHFASRMEHGNADIQMADMFNTLPFDNPDGGVWKQGFDIHYNNDDWNDQLLQIFVVPHSHNDPGWLKTFDAYYQDQTRHVLDGMTKKMAEDPRRAFVWAEVSFLAKWWNDTNKEKRQIIKSLIKSGQLEIVTGGWVMTDEANSHYTAMLDQLIEGHQWLHRNLAWAIDPFGHTSTMAYLLQGSGLHHMLIQRVHYAIKKQFSANISLEFLWRQNDEGKTDILCHMMPFYSYDIPHTCGPDPKICCQFDFKRLPGGRVSCPWRVPPQPITVDNVQSRAQLLLDQYRKKSKLFRTSVLLVPLGDDFRYDTPQEWDQQFGNYQRIFDYINTHPELRVQFGTLSQYFAAMTKAAGWSDGPGPRSGHFPVVSGDFFTYADRDDHYWSGFYTSRPFFKYLDRVLETRLRSAEVLFGLTLAHASHMGFIFELAKEDFSRLVQARQNLALFQHHDGLTGTGKDPVVNDYGSRYSFSAHVLEKAIVESILVFFASCSMLMECKICYILCFLFPKTSVQPSLLSPVVIFNPLALSRSCTVHVRVNHFNVHVTSADKQAVPAQIVPLWFDKTTVSTKEFEVGLAGVQAEGWASEMNLCIDFAWYGTRSSRDKSGAYLFLPDGEAKPYVIDKPPVIRVTEGPLFSEVKTLLPHVTHSVRVYNLPGVEGLSLEISNIVDIRQEQNRELVMRTTSDLDNKGIFFTDLNGFQMQRRKLWKKLPLQANFYPFPTMAFLQDSHTRLSLLSSQALGIGSLKNGKFLTRTKKRIVERVDEDGEYLYIPDTNHENKIRKTHKNTFLVLAEELIQPHVSEPYLAYPSPLGHITSDSLNHPPIVLISTMSNRASLSLRPSVHLLSQPLPCDIHLVNIRTLQSLVRYDVGLILHRKGIDCSLTPQQLHNNCSSTGGKVQEGSTKYIQVFRVIQECFVMVPLLAPVV</sequence>
<comment type="catalytic activity">
    <reaction evidence="8">
        <text>N(4)-{beta-D-GlcNAc-(1-&gt;2)-alpha-D-Man-(1-&gt;3)-[alpha-D-Man-(1-&gt;3)-[alpha-D-Man-(1-&gt;6)]-alpha-D-Man-(1-&gt;6)]-beta-D-Man-(1-&gt;4)-beta-D-GlcNAc-(1-&gt;4)-beta-D-GlcNAc}-L-asparaginyl-[protein] + 2 H2O = 2 alpha-D-mannopyranose + an N(4)-{beta-D-GlcNAc-(1-&gt;2)-alpha-D-Man-(1-&gt;3)-[alpha-D-Man-(1-&gt;6)]-beta-D-Man-(1-&gt;4)-beta-D-GlcNAc-(1-&gt;4)-beta-D-GlcNAc}-L-asparaginyl-[protein]</text>
        <dbReference type="Rhea" id="RHEA:56052"/>
        <dbReference type="Rhea" id="RHEA-COMP:14368"/>
        <dbReference type="Rhea" id="RHEA-COMP:14369"/>
        <dbReference type="ChEBI" id="CHEBI:15377"/>
        <dbReference type="ChEBI" id="CHEBI:28729"/>
        <dbReference type="ChEBI" id="CHEBI:60615"/>
        <dbReference type="ChEBI" id="CHEBI:60625"/>
        <dbReference type="EC" id="3.2.1.114"/>
    </reaction>
</comment>
<dbReference type="Proteomes" id="UP000694388">
    <property type="component" value="Unplaced"/>
</dbReference>
<protein>
    <recommendedName>
        <fullName evidence="9">Alpha-mannosidase</fullName>
        <ecNumber evidence="9">3.2.1.-</ecNumber>
    </recommendedName>
</protein>
<keyword evidence="5" id="KW-1015">Disulfide bond</keyword>
<dbReference type="Pfam" id="PF01074">
    <property type="entry name" value="Glyco_hydro_38N"/>
    <property type="match status" value="1"/>
</dbReference>
<dbReference type="SUPFAM" id="SSF88688">
    <property type="entry name" value="Families 57/38 glycoside transferase middle domain"/>
    <property type="match status" value="1"/>
</dbReference>
<dbReference type="InterPro" id="IPR037094">
    <property type="entry name" value="Glyco_hydro_38_cen_sf"/>
</dbReference>
<proteinExistence type="inferred from homology"/>
<name>A0A8C4NBV9_EPTBU</name>
<dbReference type="GO" id="GO:0006491">
    <property type="term" value="P:N-glycan processing"/>
    <property type="evidence" value="ECO:0007669"/>
    <property type="project" value="TreeGrafter"/>
</dbReference>
<evidence type="ECO:0000313" key="12">
    <source>
        <dbReference type="Proteomes" id="UP000694388"/>
    </source>
</evidence>
<evidence type="ECO:0000256" key="6">
    <source>
        <dbReference type="ARBA" id="ARBA00023295"/>
    </source>
</evidence>
<dbReference type="Gene3D" id="2.60.40.1180">
    <property type="entry name" value="Golgi alpha-mannosidase II"/>
    <property type="match status" value="1"/>
</dbReference>
<keyword evidence="4 9" id="KW-0862">Zinc</keyword>
<dbReference type="SUPFAM" id="SSF88713">
    <property type="entry name" value="Glycoside hydrolase/deacetylase"/>
    <property type="match status" value="1"/>
</dbReference>
<comment type="cofactor">
    <cofactor evidence="9">
        <name>Zn(2+)</name>
        <dbReference type="ChEBI" id="CHEBI:29105"/>
    </cofactor>
    <text evidence="9">Binds 1 zinc ion per subunit.</text>
</comment>
<dbReference type="InterPro" id="IPR028995">
    <property type="entry name" value="Glyco_hydro_57/38_cen_sf"/>
</dbReference>
<evidence type="ECO:0000256" key="4">
    <source>
        <dbReference type="ARBA" id="ARBA00022833"/>
    </source>
</evidence>
<dbReference type="InterPro" id="IPR050843">
    <property type="entry name" value="Glycosyl_Hydrlase_38"/>
</dbReference>
<evidence type="ECO:0000256" key="8">
    <source>
        <dbReference type="ARBA" id="ARBA00093232"/>
    </source>
</evidence>
<dbReference type="SMART" id="SM00872">
    <property type="entry name" value="Alpha-mann_mid"/>
    <property type="match status" value="1"/>
</dbReference>
<dbReference type="InterPro" id="IPR011330">
    <property type="entry name" value="Glyco_hydro/deAcase_b/a-brl"/>
</dbReference>
<dbReference type="InterPro" id="IPR027291">
    <property type="entry name" value="Glyco_hydro_38_N_sf"/>
</dbReference>
<comment type="similarity">
    <text evidence="1 9">Belongs to the glycosyl hydrolase 38 family.</text>
</comment>
<evidence type="ECO:0000259" key="10">
    <source>
        <dbReference type="SMART" id="SM00872"/>
    </source>
</evidence>
<dbReference type="FunFam" id="1.20.1270.50:FF:000001">
    <property type="entry name" value="Alpha-mannosidase"/>
    <property type="match status" value="1"/>
</dbReference>
<evidence type="ECO:0000256" key="9">
    <source>
        <dbReference type="RuleBase" id="RU361199"/>
    </source>
</evidence>
<evidence type="ECO:0000313" key="11">
    <source>
        <dbReference type="Ensembl" id="ENSEBUP00000000690.1"/>
    </source>
</evidence>